<feature type="domain" description="Prepilin type IV endopeptidase peptidase" evidence="2">
    <location>
        <begin position="15"/>
        <end position="130"/>
    </location>
</feature>
<keyword evidence="1" id="KW-0812">Transmembrane</keyword>
<dbReference type="Gene3D" id="1.20.120.1220">
    <property type="match status" value="1"/>
</dbReference>
<dbReference type="OrthoDB" id="7709484at2"/>
<evidence type="ECO:0000313" key="3">
    <source>
        <dbReference type="EMBL" id="CUK04748.1"/>
    </source>
</evidence>
<dbReference type="RefSeq" id="WP_058282336.1">
    <property type="nucleotide sequence ID" value="NZ_CYUD01000008.1"/>
</dbReference>
<dbReference type="EMBL" id="CYUD01000008">
    <property type="protein sequence ID" value="CUK04748.1"/>
    <property type="molecule type" value="Genomic_DNA"/>
</dbReference>
<keyword evidence="1" id="KW-1133">Transmembrane helix</keyword>
<dbReference type="InterPro" id="IPR000045">
    <property type="entry name" value="Prepilin_IV_endopep_pep"/>
</dbReference>
<dbReference type="AlphaFoldDB" id="A0A0P1IC60"/>
<feature type="transmembrane region" description="Helical" evidence="1">
    <location>
        <begin position="117"/>
        <end position="138"/>
    </location>
</feature>
<evidence type="ECO:0000313" key="4">
    <source>
        <dbReference type="Proteomes" id="UP000051260"/>
    </source>
</evidence>
<dbReference type="STRING" id="1715692.RUE5091_02631"/>
<gene>
    <name evidence="3" type="ORF">RUE5091_02631</name>
</gene>
<feature type="transmembrane region" description="Helical" evidence="1">
    <location>
        <begin position="6"/>
        <end position="24"/>
    </location>
</feature>
<keyword evidence="1" id="KW-0472">Membrane</keyword>
<protein>
    <submittedName>
        <fullName evidence="3">Flp pilus assembly protein, protease CpaA</fullName>
    </submittedName>
</protein>
<reference evidence="4" key="1">
    <citation type="submission" date="2015-09" db="EMBL/GenBank/DDBJ databases">
        <authorList>
            <person name="Rodrigo-Torres L."/>
            <person name="Arahal D.R."/>
        </authorList>
    </citation>
    <scope>NUCLEOTIDE SEQUENCE [LARGE SCALE GENOMIC DNA]</scope>
    <source>
        <strain evidence="4">CECT 5091</strain>
    </source>
</reference>
<sequence>MSIPAFAALWFLPFVLPICFYVAFTDLRDMLIKNHAVVALTVVFAVVGLLVLPPWSTEWTSLNIWSVSIALPPYVWQLLHIVIVLILGILLNAAGVLGAGDAKFMAAASPFVWTGDWGLVVLILTATTLAAFATHRLAMHSPLRNVAPNWESWNRTKHFPMGFPLGGSLAIYLMLGTVYGS</sequence>
<keyword evidence="4" id="KW-1185">Reference proteome</keyword>
<name>A0A0P1IC60_9RHOB</name>
<keyword evidence="3" id="KW-0645">Protease</keyword>
<evidence type="ECO:0000259" key="2">
    <source>
        <dbReference type="Pfam" id="PF01478"/>
    </source>
</evidence>
<proteinExistence type="predicted"/>
<dbReference type="GO" id="GO:0004190">
    <property type="term" value="F:aspartic-type endopeptidase activity"/>
    <property type="evidence" value="ECO:0007669"/>
    <property type="project" value="InterPro"/>
</dbReference>
<feature type="transmembrane region" description="Helical" evidence="1">
    <location>
        <begin position="75"/>
        <end position="97"/>
    </location>
</feature>
<evidence type="ECO:0000256" key="1">
    <source>
        <dbReference type="SAM" id="Phobius"/>
    </source>
</evidence>
<feature type="transmembrane region" description="Helical" evidence="1">
    <location>
        <begin position="36"/>
        <end position="55"/>
    </location>
</feature>
<dbReference type="GO" id="GO:0016020">
    <property type="term" value="C:membrane"/>
    <property type="evidence" value="ECO:0007669"/>
    <property type="project" value="InterPro"/>
</dbReference>
<dbReference type="GO" id="GO:0006508">
    <property type="term" value="P:proteolysis"/>
    <property type="evidence" value="ECO:0007669"/>
    <property type="project" value="UniProtKB-KW"/>
</dbReference>
<dbReference type="Proteomes" id="UP000051260">
    <property type="component" value="Unassembled WGS sequence"/>
</dbReference>
<feature type="transmembrane region" description="Helical" evidence="1">
    <location>
        <begin position="158"/>
        <end position="179"/>
    </location>
</feature>
<dbReference type="Pfam" id="PF01478">
    <property type="entry name" value="Peptidase_A24"/>
    <property type="match status" value="1"/>
</dbReference>
<organism evidence="3 4">
    <name type="scientific">Ruegeria denitrificans</name>
    <dbReference type="NCBI Taxonomy" id="1715692"/>
    <lineage>
        <taxon>Bacteria</taxon>
        <taxon>Pseudomonadati</taxon>
        <taxon>Pseudomonadota</taxon>
        <taxon>Alphaproteobacteria</taxon>
        <taxon>Rhodobacterales</taxon>
        <taxon>Roseobacteraceae</taxon>
        <taxon>Ruegeria</taxon>
    </lineage>
</organism>
<accession>A0A0P1IC60</accession>
<keyword evidence="3" id="KW-0378">Hydrolase</keyword>